<dbReference type="RefSeq" id="WP_155052873.1">
    <property type="nucleotide sequence ID" value="NZ_BAAAIB010000002.1"/>
</dbReference>
<evidence type="ECO:0000313" key="3">
    <source>
        <dbReference type="Proteomes" id="UP000433071"/>
    </source>
</evidence>
<dbReference type="InterPro" id="IPR010982">
    <property type="entry name" value="Lambda_DNA-bd_dom_sf"/>
</dbReference>
<protein>
    <submittedName>
        <fullName evidence="2">Helix-turn-helix domain-containing protein</fullName>
    </submittedName>
</protein>
<dbReference type="Proteomes" id="UP000433071">
    <property type="component" value="Unassembled WGS sequence"/>
</dbReference>
<dbReference type="Gene3D" id="1.10.260.40">
    <property type="entry name" value="lambda repressor-like DNA-binding domains"/>
    <property type="match status" value="1"/>
</dbReference>
<sequence length="96" mass="10666">MTRGDTAASLLRELRTKQGRTLRAAASEIGVTPSQLSRMERGERTVGEGTVSRLSAYYQVPAEVINLSQGQVPEDVVSILREHPEELARLRNKYRG</sequence>
<evidence type="ECO:0000259" key="1">
    <source>
        <dbReference type="PROSITE" id="PS50943"/>
    </source>
</evidence>
<dbReference type="OrthoDB" id="4762426at2"/>
<name>A0A6I3MA33_9MICO</name>
<dbReference type="GO" id="GO:0003677">
    <property type="term" value="F:DNA binding"/>
    <property type="evidence" value="ECO:0007669"/>
    <property type="project" value="InterPro"/>
</dbReference>
<reference evidence="2 3" key="1">
    <citation type="submission" date="2019-11" db="EMBL/GenBank/DDBJ databases">
        <title>Agromyces kandeliae sp. nov., isolated from mangrove soil.</title>
        <authorList>
            <person name="Wang R."/>
        </authorList>
    </citation>
    <scope>NUCLEOTIDE SEQUENCE [LARGE SCALE GENOMIC DNA]</scope>
    <source>
        <strain evidence="2 3">JCM 11433</strain>
    </source>
</reference>
<organism evidence="2 3">
    <name type="scientific">Agromyces bracchium</name>
    <dbReference type="NCBI Taxonomy" id="88376"/>
    <lineage>
        <taxon>Bacteria</taxon>
        <taxon>Bacillati</taxon>
        <taxon>Actinomycetota</taxon>
        <taxon>Actinomycetes</taxon>
        <taxon>Micrococcales</taxon>
        <taxon>Microbacteriaceae</taxon>
        <taxon>Agromyces</taxon>
    </lineage>
</organism>
<comment type="caution">
    <text evidence="2">The sequence shown here is derived from an EMBL/GenBank/DDBJ whole genome shotgun (WGS) entry which is preliminary data.</text>
</comment>
<dbReference type="AlphaFoldDB" id="A0A6I3MA33"/>
<dbReference type="CDD" id="cd00093">
    <property type="entry name" value="HTH_XRE"/>
    <property type="match status" value="1"/>
</dbReference>
<dbReference type="SMART" id="SM00530">
    <property type="entry name" value="HTH_XRE"/>
    <property type="match status" value="1"/>
</dbReference>
<gene>
    <name evidence="2" type="ORF">GJ743_15830</name>
</gene>
<accession>A0A6I3MA33</accession>
<evidence type="ECO:0000313" key="2">
    <source>
        <dbReference type="EMBL" id="MTH69841.1"/>
    </source>
</evidence>
<dbReference type="EMBL" id="WMLB01000037">
    <property type="protein sequence ID" value="MTH69841.1"/>
    <property type="molecule type" value="Genomic_DNA"/>
</dbReference>
<dbReference type="InterPro" id="IPR001387">
    <property type="entry name" value="Cro/C1-type_HTH"/>
</dbReference>
<dbReference type="PROSITE" id="PS50943">
    <property type="entry name" value="HTH_CROC1"/>
    <property type="match status" value="1"/>
</dbReference>
<keyword evidence="3" id="KW-1185">Reference proteome</keyword>
<dbReference type="SUPFAM" id="SSF47413">
    <property type="entry name" value="lambda repressor-like DNA-binding domains"/>
    <property type="match status" value="1"/>
</dbReference>
<dbReference type="Pfam" id="PF01381">
    <property type="entry name" value="HTH_3"/>
    <property type="match status" value="1"/>
</dbReference>
<proteinExistence type="predicted"/>
<feature type="domain" description="HTH cro/C1-type" evidence="1">
    <location>
        <begin position="11"/>
        <end position="65"/>
    </location>
</feature>